<dbReference type="GeneID" id="5055643"/>
<accession>A0A7L4PFS8</accession>
<dbReference type="AlphaFoldDB" id="A0A7L4PFS8"/>
<gene>
    <name evidence="1" type="ORF">HC235_11240</name>
</gene>
<dbReference type="Proteomes" id="UP000554766">
    <property type="component" value="Unassembled WGS sequence"/>
</dbReference>
<dbReference type="RefSeq" id="WP_011901446.1">
    <property type="nucleotide sequence ID" value="NZ_JAAVJF010000006.1"/>
</dbReference>
<proteinExistence type="predicted"/>
<name>A0A7L4PFS8_9CREN</name>
<evidence type="ECO:0000313" key="1">
    <source>
        <dbReference type="EMBL" id="NYR16490.1"/>
    </source>
</evidence>
<dbReference type="EMBL" id="JAAVJF010000006">
    <property type="protein sequence ID" value="NYR16490.1"/>
    <property type="molecule type" value="Genomic_DNA"/>
</dbReference>
<comment type="caution">
    <text evidence="1">The sequence shown here is derived from an EMBL/GenBank/DDBJ whole genome shotgun (WGS) entry which is preliminary data.</text>
</comment>
<dbReference type="OMA" id="IHTIYSM"/>
<reference evidence="1 2" key="1">
    <citation type="journal article" date="2020" name="Nat. Commun.">
        <title>The structures of two archaeal type IV pili illuminate evolutionary relationships.</title>
        <authorList>
            <person name="Wang F."/>
            <person name="Baquero D.P."/>
            <person name="Su Z."/>
            <person name="Beltran L.C."/>
            <person name="Prangishvili D."/>
            <person name="Krupovic M."/>
            <person name="Egelman E.H."/>
        </authorList>
    </citation>
    <scope>NUCLEOTIDE SEQUENCE [LARGE SCALE GENOMIC DNA]</scope>
    <source>
        <strain evidence="1 2">2GA</strain>
    </source>
</reference>
<protein>
    <submittedName>
        <fullName evidence="1">Uncharacterized protein</fullName>
    </submittedName>
</protein>
<organism evidence="1 2">
    <name type="scientific">Pyrobaculum arsenaticum</name>
    <dbReference type="NCBI Taxonomy" id="121277"/>
    <lineage>
        <taxon>Archaea</taxon>
        <taxon>Thermoproteota</taxon>
        <taxon>Thermoprotei</taxon>
        <taxon>Thermoproteales</taxon>
        <taxon>Thermoproteaceae</taxon>
        <taxon>Pyrobaculum</taxon>
    </lineage>
</organism>
<sequence length="117" mass="13465">MELKTLVATVMDAVKAADLNTIYSLLMIAKEELKLKTEITMASVEYVVQQLVDEGYLVEYEESSLDLSKKWKKYIATDKIKELAREPPQKIVQISKMRYVTPSFYYLLNYSSRGARG</sequence>
<evidence type="ECO:0000313" key="2">
    <source>
        <dbReference type="Proteomes" id="UP000554766"/>
    </source>
</evidence>
<keyword evidence="2" id="KW-1185">Reference proteome</keyword>